<protein>
    <submittedName>
        <fullName evidence="1">Uncharacterized protein</fullName>
    </submittedName>
</protein>
<dbReference type="AlphaFoldDB" id="A0A4U3M6T6"/>
<dbReference type="EMBL" id="SZQA01000033">
    <property type="protein sequence ID" value="TKK84645.1"/>
    <property type="molecule type" value="Genomic_DNA"/>
</dbReference>
<name>A0A4U3M6T6_9ACTN</name>
<accession>A0A4U3M6T6</accession>
<reference evidence="1 2" key="1">
    <citation type="submission" date="2019-04" db="EMBL/GenBank/DDBJ databases">
        <title>Herbidospora sp. NEAU-GS14.nov., a novel actinomycete isolated from soil.</title>
        <authorList>
            <person name="Han L."/>
        </authorList>
    </citation>
    <scope>NUCLEOTIDE SEQUENCE [LARGE SCALE GENOMIC DNA]</scope>
    <source>
        <strain evidence="1 2">NEAU-GS14</strain>
    </source>
</reference>
<dbReference type="OrthoDB" id="5173860at2"/>
<keyword evidence="2" id="KW-1185">Reference proteome</keyword>
<dbReference type="Proteomes" id="UP000308705">
    <property type="component" value="Unassembled WGS sequence"/>
</dbReference>
<proteinExistence type="predicted"/>
<evidence type="ECO:0000313" key="1">
    <source>
        <dbReference type="EMBL" id="TKK84645.1"/>
    </source>
</evidence>
<gene>
    <name evidence="1" type="ORF">FDA94_28870</name>
</gene>
<evidence type="ECO:0000313" key="2">
    <source>
        <dbReference type="Proteomes" id="UP000308705"/>
    </source>
</evidence>
<comment type="caution">
    <text evidence="1">The sequence shown here is derived from an EMBL/GenBank/DDBJ whole genome shotgun (WGS) entry which is preliminary data.</text>
</comment>
<organism evidence="1 2">
    <name type="scientific">Herbidospora galbida</name>
    <dbReference type="NCBI Taxonomy" id="2575442"/>
    <lineage>
        <taxon>Bacteria</taxon>
        <taxon>Bacillati</taxon>
        <taxon>Actinomycetota</taxon>
        <taxon>Actinomycetes</taxon>
        <taxon>Streptosporangiales</taxon>
        <taxon>Streptosporangiaceae</taxon>
        <taxon>Herbidospora</taxon>
    </lineage>
</organism>
<sequence>MPESAANFYLRKSMGHDPIRIETGASGYFSAPEKTLDPHLFNGDRLKGDVRVHLVSTLFAFMATRWHAPHSWARCWLAGSGITYQWSASRGNGDLDVLLGADWVQLRKLNPVFSDMDNADIATVINTELRDHLWPQTALTRFHGQSYEVTYYLNQNSTDIRTIHPYAAYDLISDTWTVRPPKLPHDPAKLYPADWRSQIVREQRFAQDVVDRYNTAATQASRAVPGSGAWTNALSIAKLAVAQAESLYEGIHLGRRNAFAEGGQGYGDWHNYRWQSHKANGVVGALQKITKIGADANAMYQRNVYGHILPDAAASRISAQLTHGATT</sequence>
<dbReference type="RefSeq" id="WP_137250229.1">
    <property type="nucleotide sequence ID" value="NZ_SZQA01000033.1"/>
</dbReference>